<gene>
    <name evidence="1" type="ORF">NDU88_004835</name>
</gene>
<dbReference type="Proteomes" id="UP001066276">
    <property type="component" value="Chromosome 2_2"/>
</dbReference>
<dbReference type="EMBL" id="JANPWB010000004">
    <property type="protein sequence ID" value="KAJ1195556.1"/>
    <property type="molecule type" value="Genomic_DNA"/>
</dbReference>
<evidence type="ECO:0000313" key="1">
    <source>
        <dbReference type="EMBL" id="KAJ1195556.1"/>
    </source>
</evidence>
<organism evidence="1 2">
    <name type="scientific">Pleurodeles waltl</name>
    <name type="common">Iberian ribbed newt</name>
    <dbReference type="NCBI Taxonomy" id="8319"/>
    <lineage>
        <taxon>Eukaryota</taxon>
        <taxon>Metazoa</taxon>
        <taxon>Chordata</taxon>
        <taxon>Craniata</taxon>
        <taxon>Vertebrata</taxon>
        <taxon>Euteleostomi</taxon>
        <taxon>Amphibia</taxon>
        <taxon>Batrachia</taxon>
        <taxon>Caudata</taxon>
        <taxon>Salamandroidea</taxon>
        <taxon>Salamandridae</taxon>
        <taxon>Pleurodelinae</taxon>
        <taxon>Pleurodeles</taxon>
    </lineage>
</organism>
<evidence type="ECO:0000313" key="2">
    <source>
        <dbReference type="Proteomes" id="UP001066276"/>
    </source>
</evidence>
<dbReference type="AlphaFoldDB" id="A0AAV7V437"/>
<reference evidence="1" key="1">
    <citation type="journal article" date="2022" name="bioRxiv">
        <title>Sequencing and chromosome-scale assembly of the giantPleurodeles waltlgenome.</title>
        <authorList>
            <person name="Brown T."/>
            <person name="Elewa A."/>
            <person name="Iarovenko S."/>
            <person name="Subramanian E."/>
            <person name="Araus A.J."/>
            <person name="Petzold A."/>
            <person name="Susuki M."/>
            <person name="Suzuki K.-i.T."/>
            <person name="Hayashi T."/>
            <person name="Toyoda A."/>
            <person name="Oliveira C."/>
            <person name="Osipova E."/>
            <person name="Leigh N.D."/>
            <person name="Simon A."/>
            <person name="Yun M.H."/>
        </authorList>
    </citation>
    <scope>NUCLEOTIDE SEQUENCE</scope>
    <source>
        <strain evidence="1">20211129_DDA</strain>
        <tissue evidence="1">Liver</tissue>
    </source>
</reference>
<proteinExistence type="predicted"/>
<sequence length="121" mass="13484">MVPASPAPCLLLSAARTRGDLCYCDLGINLGRILGVPVRTARGGRAVWSTVLSLLPISCMRMNPFLRARCERTAYQDDDQHRAYDAGQYDQHIEERLVKALDFHVQDSVNKALVKALRPFA</sequence>
<keyword evidence="2" id="KW-1185">Reference proteome</keyword>
<accession>A0AAV7V437</accession>
<protein>
    <submittedName>
        <fullName evidence="1">Uncharacterized protein</fullName>
    </submittedName>
</protein>
<comment type="caution">
    <text evidence="1">The sequence shown here is derived from an EMBL/GenBank/DDBJ whole genome shotgun (WGS) entry which is preliminary data.</text>
</comment>
<name>A0AAV7V437_PLEWA</name>